<name>A0ABR2Y1D0_9PEZI</name>
<evidence type="ECO:0000256" key="1">
    <source>
        <dbReference type="SAM" id="MobiDB-lite"/>
    </source>
</evidence>
<dbReference type="CDD" id="cd09917">
    <property type="entry name" value="F-box_SF"/>
    <property type="match status" value="1"/>
</dbReference>
<feature type="region of interest" description="Disordered" evidence="1">
    <location>
        <begin position="1"/>
        <end position="31"/>
    </location>
</feature>
<dbReference type="Proteomes" id="UP001465668">
    <property type="component" value="Unassembled WGS sequence"/>
</dbReference>
<reference evidence="2 3" key="1">
    <citation type="submission" date="2024-02" db="EMBL/GenBank/DDBJ databases">
        <title>First draft genome assembly of two strains of Seiridium cardinale.</title>
        <authorList>
            <person name="Emiliani G."/>
            <person name="Scali E."/>
        </authorList>
    </citation>
    <scope>NUCLEOTIDE SEQUENCE [LARGE SCALE GENOMIC DNA]</scope>
    <source>
        <strain evidence="2 3">BM-138-000479</strain>
    </source>
</reference>
<evidence type="ECO:0008006" key="4">
    <source>
        <dbReference type="Google" id="ProtNLM"/>
    </source>
</evidence>
<dbReference type="Gene3D" id="1.25.40.20">
    <property type="entry name" value="Ankyrin repeat-containing domain"/>
    <property type="match status" value="1"/>
</dbReference>
<dbReference type="SUPFAM" id="SSF81383">
    <property type="entry name" value="F-box domain"/>
    <property type="match status" value="1"/>
</dbReference>
<comment type="caution">
    <text evidence="2">The sequence shown here is derived from an EMBL/GenBank/DDBJ whole genome shotgun (WGS) entry which is preliminary data.</text>
</comment>
<dbReference type="EMBL" id="JARVKM010000008">
    <property type="protein sequence ID" value="KAK9779892.1"/>
    <property type="molecule type" value="Genomic_DNA"/>
</dbReference>
<sequence>MTRQKKTADGTSDRPKAHSASRNVQDGGDRLTTLPPELAISILRMSSAKDGLSLALTCRKMHNQYLGELYRIDAEQCRENGVPWALRWAAWEGAKPAFEASIASLDAIGTNSTDVVLRFFDRDHDDCCEYDFSHYPETYLDRRAEFAVHMEFLDEHDEHGLLNVCCIRGHLELVKLLLAKSANVNGANGRGLTAISYASNEDVARVLVEAGATFELQGDDSPLRYIYLM</sequence>
<proteinExistence type="predicted"/>
<accession>A0ABR2Y1D0</accession>
<dbReference type="InterPro" id="IPR036770">
    <property type="entry name" value="Ankyrin_rpt-contain_sf"/>
</dbReference>
<dbReference type="SUPFAM" id="SSF48403">
    <property type="entry name" value="Ankyrin repeat"/>
    <property type="match status" value="1"/>
</dbReference>
<protein>
    <recommendedName>
        <fullName evidence="4">F-box domain-containing protein</fullName>
    </recommendedName>
</protein>
<dbReference type="Pfam" id="PF12796">
    <property type="entry name" value="Ank_2"/>
    <property type="match status" value="1"/>
</dbReference>
<organism evidence="2 3">
    <name type="scientific">Seiridium cardinale</name>
    <dbReference type="NCBI Taxonomy" id="138064"/>
    <lineage>
        <taxon>Eukaryota</taxon>
        <taxon>Fungi</taxon>
        <taxon>Dikarya</taxon>
        <taxon>Ascomycota</taxon>
        <taxon>Pezizomycotina</taxon>
        <taxon>Sordariomycetes</taxon>
        <taxon>Xylariomycetidae</taxon>
        <taxon>Amphisphaeriales</taxon>
        <taxon>Sporocadaceae</taxon>
        <taxon>Seiridium</taxon>
    </lineage>
</organism>
<evidence type="ECO:0000313" key="3">
    <source>
        <dbReference type="Proteomes" id="UP001465668"/>
    </source>
</evidence>
<dbReference type="InterPro" id="IPR002110">
    <property type="entry name" value="Ankyrin_rpt"/>
</dbReference>
<keyword evidence="3" id="KW-1185">Reference proteome</keyword>
<evidence type="ECO:0000313" key="2">
    <source>
        <dbReference type="EMBL" id="KAK9779892.1"/>
    </source>
</evidence>
<feature type="non-terminal residue" evidence="2">
    <location>
        <position position="229"/>
    </location>
</feature>
<gene>
    <name evidence="2" type="ORF">SCAR479_03016</name>
</gene>
<dbReference type="InterPro" id="IPR036047">
    <property type="entry name" value="F-box-like_dom_sf"/>
</dbReference>
<feature type="compositionally biased region" description="Basic and acidic residues" evidence="1">
    <location>
        <begin position="1"/>
        <end position="16"/>
    </location>
</feature>